<evidence type="ECO:0000313" key="2">
    <source>
        <dbReference type="Proteomes" id="UP001337305"/>
    </source>
</evidence>
<name>A0ABU7XMY2_9FLAO</name>
<keyword evidence="2" id="KW-1185">Reference proteome</keyword>
<protein>
    <submittedName>
        <fullName evidence="1">Uncharacterized protein</fullName>
    </submittedName>
</protein>
<comment type="caution">
    <text evidence="1">The sequence shown here is derived from an EMBL/GenBank/DDBJ whole genome shotgun (WGS) entry which is preliminary data.</text>
</comment>
<evidence type="ECO:0000313" key="1">
    <source>
        <dbReference type="EMBL" id="MEF3831879.1"/>
    </source>
</evidence>
<dbReference type="EMBL" id="JAODOP010000001">
    <property type="protein sequence ID" value="MEF3831879.1"/>
    <property type="molecule type" value="Genomic_DNA"/>
</dbReference>
<organism evidence="1 2">
    <name type="scientific">Flavivirga spongiicola</name>
    <dbReference type="NCBI Taxonomy" id="421621"/>
    <lineage>
        <taxon>Bacteria</taxon>
        <taxon>Pseudomonadati</taxon>
        <taxon>Bacteroidota</taxon>
        <taxon>Flavobacteriia</taxon>
        <taxon>Flavobacteriales</taxon>
        <taxon>Flavobacteriaceae</taxon>
        <taxon>Flavivirga</taxon>
    </lineage>
</organism>
<sequence length="69" mass="8248">MIYIFKTSVKTEKDIKKLKPKLDHLASNIKWNFDLEDCDNILRIANCEILEDRVVNLLKDYNFECKELD</sequence>
<dbReference type="Proteomes" id="UP001337305">
    <property type="component" value="Unassembled WGS sequence"/>
</dbReference>
<reference evidence="1 2" key="1">
    <citation type="submission" date="2022-09" db="EMBL/GenBank/DDBJ databases">
        <title>Genome sequencing of Flavivirga sp. MEBiC05379.</title>
        <authorList>
            <person name="Oh H.-M."/>
            <person name="Kwon K.K."/>
            <person name="Park M.J."/>
            <person name="Yang S.-H."/>
        </authorList>
    </citation>
    <scope>NUCLEOTIDE SEQUENCE [LARGE SCALE GENOMIC DNA]</scope>
    <source>
        <strain evidence="1 2">MEBiC05379</strain>
    </source>
</reference>
<accession>A0ABU7XMY2</accession>
<gene>
    <name evidence="1" type="ORF">N1F79_01950</name>
</gene>
<proteinExistence type="predicted"/>
<dbReference type="RefSeq" id="WP_303308877.1">
    <property type="nucleotide sequence ID" value="NZ_JAODOP010000001.1"/>
</dbReference>